<protein>
    <recommendedName>
        <fullName evidence="5">PAS domain-containing protein</fullName>
    </recommendedName>
</protein>
<dbReference type="InterPro" id="IPR000014">
    <property type="entry name" value="PAS"/>
</dbReference>
<dbReference type="GeneID" id="19306527"/>
<dbReference type="InterPro" id="IPR013655">
    <property type="entry name" value="PAS_fold_3"/>
</dbReference>
<name>S7PWL7_GLOTA</name>
<feature type="region of interest" description="Disordered" evidence="4">
    <location>
        <begin position="99"/>
        <end position="178"/>
    </location>
</feature>
<feature type="non-terminal residue" evidence="6">
    <location>
        <position position="578"/>
    </location>
</feature>
<dbReference type="Proteomes" id="UP000030669">
    <property type="component" value="Unassembled WGS sequence"/>
</dbReference>
<dbReference type="CDD" id="cd00130">
    <property type="entry name" value="PAS"/>
    <property type="match status" value="2"/>
</dbReference>
<dbReference type="STRING" id="670483.S7PWL7"/>
<feature type="compositionally biased region" description="Low complexity" evidence="4">
    <location>
        <begin position="101"/>
        <end position="113"/>
    </location>
</feature>
<dbReference type="InterPro" id="IPR035965">
    <property type="entry name" value="PAS-like_dom_sf"/>
</dbReference>
<feature type="compositionally biased region" description="Low complexity" evidence="4">
    <location>
        <begin position="521"/>
        <end position="533"/>
    </location>
</feature>
<dbReference type="PANTHER" id="PTHR47429">
    <property type="entry name" value="PROTEIN TWIN LOV 1"/>
    <property type="match status" value="1"/>
</dbReference>
<evidence type="ECO:0000259" key="5">
    <source>
        <dbReference type="PROSITE" id="PS50112"/>
    </source>
</evidence>
<dbReference type="GO" id="GO:0005634">
    <property type="term" value="C:nucleus"/>
    <property type="evidence" value="ECO:0007669"/>
    <property type="project" value="TreeGrafter"/>
</dbReference>
<dbReference type="Pfam" id="PF08447">
    <property type="entry name" value="PAS_3"/>
    <property type="match status" value="1"/>
</dbReference>
<dbReference type="PANTHER" id="PTHR47429:SF7">
    <property type="entry name" value="GATA-FACTOR"/>
    <property type="match status" value="1"/>
</dbReference>
<keyword evidence="2" id="KW-0288">FMN</keyword>
<dbReference type="NCBIfam" id="TIGR00229">
    <property type="entry name" value="sensory_box"/>
    <property type="match status" value="1"/>
</dbReference>
<organism evidence="6 7">
    <name type="scientific">Gloeophyllum trabeum (strain ATCC 11539 / FP-39264 / Madison 617)</name>
    <name type="common">Brown rot fungus</name>
    <dbReference type="NCBI Taxonomy" id="670483"/>
    <lineage>
        <taxon>Eukaryota</taxon>
        <taxon>Fungi</taxon>
        <taxon>Dikarya</taxon>
        <taxon>Basidiomycota</taxon>
        <taxon>Agaricomycotina</taxon>
        <taxon>Agaricomycetes</taxon>
        <taxon>Gloeophyllales</taxon>
        <taxon>Gloeophyllaceae</taxon>
        <taxon>Gloeophyllum</taxon>
    </lineage>
</organism>
<keyword evidence="3" id="KW-0157">Chromophore</keyword>
<evidence type="ECO:0000256" key="4">
    <source>
        <dbReference type="SAM" id="MobiDB-lite"/>
    </source>
</evidence>
<dbReference type="Gene3D" id="3.30.450.20">
    <property type="entry name" value="PAS domain"/>
    <property type="match status" value="2"/>
</dbReference>
<accession>S7PWL7</accession>
<dbReference type="OrthoDB" id="447251at2759"/>
<feature type="domain" description="PAS" evidence="5">
    <location>
        <begin position="252"/>
        <end position="277"/>
    </location>
</feature>
<dbReference type="PROSITE" id="PS50112">
    <property type="entry name" value="PAS"/>
    <property type="match status" value="2"/>
</dbReference>
<evidence type="ECO:0000313" key="6">
    <source>
        <dbReference type="EMBL" id="EPQ51996.1"/>
    </source>
</evidence>
<evidence type="ECO:0000256" key="2">
    <source>
        <dbReference type="ARBA" id="ARBA00022643"/>
    </source>
</evidence>
<dbReference type="KEGG" id="gtr:GLOTRDRAFT_47843"/>
<keyword evidence="7" id="KW-1185">Reference proteome</keyword>
<reference evidence="6 7" key="1">
    <citation type="journal article" date="2012" name="Science">
        <title>The Paleozoic origin of enzymatic lignin decomposition reconstructed from 31 fungal genomes.</title>
        <authorList>
            <person name="Floudas D."/>
            <person name="Binder M."/>
            <person name="Riley R."/>
            <person name="Barry K."/>
            <person name="Blanchette R.A."/>
            <person name="Henrissat B."/>
            <person name="Martinez A.T."/>
            <person name="Otillar R."/>
            <person name="Spatafora J.W."/>
            <person name="Yadav J.S."/>
            <person name="Aerts A."/>
            <person name="Benoit I."/>
            <person name="Boyd A."/>
            <person name="Carlson A."/>
            <person name="Copeland A."/>
            <person name="Coutinho P.M."/>
            <person name="de Vries R.P."/>
            <person name="Ferreira P."/>
            <person name="Findley K."/>
            <person name="Foster B."/>
            <person name="Gaskell J."/>
            <person name="Glotzer D."/>
            <person name="Gorecki P."/>
            <person name="Heitman J."/>
            <person name="Hesse C."/>
            <person name="Hori C."/>
            <person name="Igarashi K."/>
            <person name="Jurgens J.A."/>
            <person name="Kallen N."/>
            <person name="Kersten P."/>
            <person name="Kohler A."/>
            <person name="Kuees U."/>
            <person name="Kumar T.K.A."/>
            <person name="Kuo A."/>
            <person name="LaButti K."/>
            <person name="Larrondo L.F."/>
            <person name="Lindquist E."/>
            <person name="Ling A."/>
            <person name="Lombard V."/>
            <person name="Lucas S."/>
            <person name="Lundell T."/>
            <person name="Martin R."/>
            <person name="McLaughlin D.J."/>
            <person name="Morgenstern I."/>
            <person name="Morin E."/>
            <person name="Murat C."/>
            <person name="Nagy L.G."/>
            <person name="Nolan M."/>
            <person name="Ohm R.A."/>
            <person name="Patyshakuliyeva A."/>
            <person name="Rokas A."/>
            <person name="Ruiz-Duenas F.J."/>
            <person name="Sabat G."/>
            <person name="Salamov A."/>
            <person name="Samejima M."/>
            <person name="Schmutz J."/>
            <person name="Slot J.C."/>
            <person name="St John F."/>
            <person name="Stenlid J."/>
            <person name="Sun H."/>
            <person name="Sun S."/>
            <person name="Syed K."/>
            <person name="Tsang A."/>
            <person name="Wiebenga A."/>
            <person name="Young D."/>
            <person name="Pisabarro A."/>
            <person name="Eastwood D.C."/>
            <person name="Martin F."/>
            <person name="Cullen D."/>
            <person name="Grigoriev I.V."/>
            <person name="Hibbett D.S."/>
        </authorList>
    </citation>
    <scope>NUCLEOTIDE SEQUENCE [LARGE SCALE GENOMIC DNA]</scope>
    <source>
        <strain evidence="6 7">ATCC 11539</strain>
    </source>
</reference>
<sequence length="578" mass="61834">MPFSKYFEPAGPSSSSQRPNSDYGYYNGEDDNGSQAVAGVDSATFSGSVQFQMPQFMLGGPPTLAYGGGAEVLPAGMVNAPGSLASSWFSNNGFYVDEDPASSSQPKSQAYSSLGHGMQPPRHRQSVPSVDTRSVLLPEDRPPPDSSPPSPMLRPSYDPLRQRHHSYPSSSTGGSQVPLDMRAPLATVLGTTMFPTIPITSSSGIGLPLYSATGFDLLSLLARVAQRPNPTITLGPVDMTCSFTVVDVRRYDSPIVYASPSFYALTGYDEHEVIGRNCRFLQAPGGRLEKGEERKFTSPESVAYLRKNLVANKECQTSIVNYRKDGSAFINLVTVIPLYGGASNSPEERDEVFYQVGFQVDLTDQPNAILQKVRDGTYVVNYSSNAIIPPPAGASARRISGTAMHAVSKEFRSLLSSQAFVNSLPLTLDSNALASTGGPGDGKSEVDGAHPLNLVLLEGTPDFIHVLSLKGSFLYVAPAVRKVLGYEPEELVGKCISEYCHPADVVPLMRELKESSTGHPGSAASEGAGSASGMGVPKTVDLLFRAQAKWGSWVWVECRGRLHVEPGKGRKAIVLSGR</sequence>
<dbReference type="SMART" id="SM00091">
    <property type="entry name" value="PAS"/>
    <property type="match status" value="2"/>
</dbReference>
<evidence type="ECO:0000313" key="7">
    <source>
        <dbReference type="Proteomes" id="UP000030669"/>
    </source>
</evidence>
<dbReference type="AlphaFoldDB" id="S7PWL7"/>
<feature type="domain" description="PAS" evidence="5">
    <location>
        <begin position="456"/>
        <end position="519"/>
    </location>
</feature>
<keyword evidence="1" id="KW-0285">Flavoprotein</keyword>
<dbReference type="HOGENOM" id="CLU_502591_0_0_1"/>
<proteinExistence type="predicted"/>
<dbReference type="EMBL" id="KB469308">
    <property type="protein sequence ID" value="EPQ51996.1"/>
    <property type="molecule type" value="Genomic_DNA"/>
</dbReference>
<feature type="region of interest" description="Disordered" evidence="4">
    <location>
        <begin position="1"/>
        <end position="37"/>
    </location>
</feature>
<gene>
    <name evidence="6" type="ORF">GLOTRDRAFT_47843</name>
</gene>
<dbReference type="OMA" id="RPHPKIV"/>
<dbReference type="RefSeq" id="XP_007869195.1">
    <property type="nucleotide sequence ID" value="XM_007871004.1"/>
</dbReference>
<dbReference type="SUPFAM" id="SSF55785">
    <property type="entry name" value="PYP-like sensor domain (PAS domain)"/>
    <property type="match status" value="2"/>
</dbReference>
<evidence type="ECO:0000256" key="3">
    <source>
        <dbReference type="ARBA" id="ARBA00022991"/>
    </source>
</evidence>
<dbReference type="eggNOG" id="ENOG502QU3S">
    <property type="taxonomic scope" value="Eukaryota"/>
</dbReference>
<dbReference type="Pfam" id="PF13426">
    <property type="entry name" value="PAS_9"/>
    <property type="match status" value="1"/>
</dbReference>
<evidence type="ECO:0000256" key="1">
    <source>
        <dbReference type="ARBA" id="ARBA00022630"/>
    </source>
</evidence>
<feature type="region of interest" description="Disordered" evidence="4">
    <location>
        <begin position="514"/>
        <end position="533"/>
    </location>
</feature>